<feature type="domain" description="AB hydrolase-1" evidence="1">
    <location>
        <begin position="9"/>
        <end position="222"/>
    </location>
</feature>
<dbReference type="PANTHER" id="PTHR43194">
    <property type="entry name" value="HYDROLASE ALPHA/BETA FOLD FAMILY"/>
    <property type="match status" value="1"/>
</dbReference>
<accession>A0A1G8BDH9</accession>
<dbReference type="PANTHER" id="PTHR43194:SF2">
    <property type="entry name" value="PEROXISOMAL MEMBRANE PROTEIN LPX1"/>
    <property type="match status" value="1"/>
</dbReference>
<dbReference type="Proteomes" id="UP000198956">
    <property type="component" value="Unassembled WGS sequence"/>
</dbReference>
<dbReference type="RefSeq" id="WP_057897174.1">
    <property type="nucleotide sequence ID" value="NZ_CP080764.1"/>
</dbReference>
<evidence type="ECO:0000259" key="1">
    <source>
        <dbReference type="Pfam" id="PF12697"/>
    </source>
</evidence>
<dbReference type="InterPro" id="IPR029058">
    <property type="entry name" value="AB_hydrolase_fold"/>
</dbReference>
<evidence type="ECO:0000313" key="5">
    <source>
        <dbReference type="Proteomes" id="UP000826616"/>
    </source>
</evidence>
<dbReference type="Gene3D" id="3.40.50.1820">
    <property type="entry name" value="alpha/beta hydrolase"/>
    <property type="match status" value="1"/>
</dbReference>
<dbReference type="GO" id="GO:0016787">
    <property type="term" value="F:hydrolase activity"/>
    <property type="evidence" value="ECO:0007669"/>
    <property type="project" value="UniProtKB-KW"/>
</dbReference>
<protein>
    <submittedName>
        <fullName evidence="2">Alpha/beta hydrolase</fullName>
    </submittedName>
    <submittedName>
        <fullName evidence="3">Pimeloyl-ACP methyl ester carboxylesterase</fullName>
    </submittedName>
</protein>
<evidence type="ECO:0000313" key="2">
    <source>
        <dbReference type="EMBL" id="QYY42861.1"/>
    </source>
</evidence>
<sequence>MSQSGKLPFVLIHGAGGTKAKFRGLVERMDGVSCIALDLPGHGENTNMRCKSIEEYADWVSGQIGGQDVIVVGHSMGGMIGIEMASRNPNVKGLVLDASHYEMPVHPKILEELVAGSFPEFLFKASYGKETPIELWEEEREQLSWVETSIVHDDFFACNQYKGEDTFKQLNIPILAVYGSEDKLLPKGALEKAVAANTNVQTRVIEGAGHYIMLEKIEPFAQALLEFRRFVLAGI</sequence>
<dbReference type="InterPro" id="IPR050228">
    <property type="entry name" value="Carboxylesterase_BioH"/>
</dbReference>
<organism evidence="3 4">
    <name type="scientific">Aneurinibacillus thermoaerophilus</name>
    <dbReference type="NCBI Taxonomy" id="143495"/>
    <lineage>
        <taxon>Bacteria</taxon>
        <taxon>Bacillati</taxon>
        <taxon>Bacillota</taxon>
        <taxon>Bacilli</taxon>
        <taxon>Bacillales</taxon>
        <taxon>Paenibacillaceae</taxon>
        <taxon>Aneurinibacillus group</taxon>
        <taxon>Aneurinibacillus</taxon>
    </lineage>
</organism>
<dbReference type="AlphaFoldDB" id="A0A1G8BDH9"/>
<evidence type="ECO:0000313" key="4">
    <source>
        <dbReference type="Proteomes" id="UP000198956"/>
    </source>
</evidence>
<dbReference type="InterPro" id="IPR000073">
    <property type="entry name" value="AB_hydrolase_1"/>
</dbReference>
<proteinExistence type="predicted"/>
<dbReference type="OrthoDB" id="9112061at2"/>
<reference evidence="3 4" key="1">
    <citation type="submission" date="2016-10" db="EMBL/GenBank/DDBJ databases">
        <authorList>
            <person name="de Groot N.N."/>
        </authorList>
    </citation>
    <scope>NUCLEOTIDE SEQUENCE [LARGE SCALE GENOMIC DNA]</scope>
    <source>
        <strain evidence="3 4">L 420-91</strain>
    </source>
</reference>
<dbReference type="SUPFAM" id="SSF53474">
    <property type="entry name" value="alpha/beta-Hydrolases"/>
    <property type="match status" value="1"/>
</dbReference>
<reference evidence="2 5" key="2">
    <citation type="submission" date="2021-08" db="EMBL/GenBank/DDBJ databases">
        <title>Complete genome sequence of the strain Aneurinibacillus thermoaerophilus CCM 8960.</title>
        <authorList>
            <person name="Musilova J."/>
            <person name="Kourilova X."/>
            <person name="Pernicova I."/>
            <person name="Bezdicek M."/>
            <person name="Lengerova M."/>
            <person name="Obruca S."/>
            <person name="Sedlar K."/>
        </authorList>
    </citation>
    <scope>NUCLEOTIDE SEQUENCE [LARGE SCALE GENOMIC DNA]</scope>
    <source>
        <strain evidence="2 5">CCM 8960</strain>
    </source>
</reference>
<keyword evidence="2" id="KW-0378">Hydrolase</keyword>
<name>A0A1G8BDH9_ANETH</name>
<dbReference type="EMBL" id="FNDE01000019">
    <property type="protein sequence ID" value="SDH31276.1"/>
    <property type="molecule type" value="Genomic_DNA"/>
</dbReference>
<evidence type="ECO:0000313" key="3">
    <source>
        <dbReference type="EMBL" id="SDH31276.1"/>
    </source>
</evidence>
<dbReference type="GeneID" id="97139801"/>
<gene>
    <name evidence="2" type="ORF">K3F53_00310</name>
    <name evidence="3" type="ORF">SAMN04489735_101920</name>
</gene>
<keyword evidence="5" id="KW-1185">Reference proteome</keyword>
<dbReference type="Proteomes" id="UP000826616">
    <property type="component" value="Chromosome"/>
</dbReference>
<dbReference type="EMBL" id="CP080764">
    <property type="protein sequence ID" value="QYY42861.1"/>
    <property type="molecule type" value="Genomic_DNA"/>
</dbReference>
<dbReference type="Pfam" id="PF12697">
    <property type="entry name" value="Abhydrolase_6"/>
    <property type="match status" value="1"/>
</dbReference>